<reference evidence="1 2" key="1">
    <citation type="submission" date="2022-07" db="EMBL/GenBank/DDBJ databases">
        <title>Comparative analysis of new lytic phages for the biological control of phytopathogenic Xanthomonas spp.</title>
        <authorList>
            <person name="Domingo-Calap M.L."/>
            <person name="Bernabeu-Gimeno M."/>
            <person name="Aure C.M."/>
            <person name="Marco-Noales E."/>
            <person name="Domingo-Calap P."/>
        </authorList>
    </citation>
    <scope>NUCLEOTIDE SEQUENCE [LARGE SCALE GENOMIC DNA]</scope>
</reference>
<dbReference type="SUPFAM" id="SSF49313">
    <property type="entry name" value="Cadherin-like"/>
    <property type="match status" value="1"/>
</dbReference>
<protein>
    <submittedName>
        <fullName evidence="1">Fibronectin type III domain protein</fullName>
    </submittedName>
</protein>
<accession>A0A9X9JNE4</accession>
<name>A0A9X9JNE4_9CAUD</name>
<dbReference type="InterPro" id="IPR015919">
    <property type="entry name" value="Cadherin-like_sf"/>
</dbReference>
<evidence type="ECO:0000313" key="2">
    <source>
        <dbReference type="Proteomes" id="UP001164581"/>
    </source>
</evidence>
<dbReference type="EMBL" id="ON932084">
    <property type="protein sequence ID" value="UYA99027.1"/>
    <property type="molecule type" value="Genomic_DNA"/>
</dbReference>
<dbReference type="Proteomes" id="UP001164581">
    <property type="component" value="Segment"/>
</dbReference>
<sequence>MADLGAIGASYAVGSLSALGWPPMVSPYLGPARSPTNMPGWRVQYATQFYGGPQSQPGTPLWYGPSRPIGADPMALYGVGGTVKQRLNGVDSPLVGCLVRLYARRSGTIAGTAISGVDGSFQIDNLLPDIAGFFAIAFDPEGDPVQNAVIFDRLKALPLVPGEIKDLEISFSTASQVSYRLSTVYIEGVVTYAVTSGALPDGIVLNTSTGAITGKALSGGAYSFTVTAVGSVYGSGFRTWSGEVSEGLEYLNTLQGTSGLTLVRSGQADEGYIVLPALPFDFSLFGAAYKNNIYVCANSFITFGFGFGASVYSGLSPTNPGRGLLLAAADRSWQTLHAGPVLSGQGFLVRFDGSVGYGGYDGGNLWEVTFYVDGTIGLVTGNFPTGGVTNISDGTSWRSEGPAPVFQPNKAYLGTPTGTNGNYVWQENP</sequence>
<evidence type="ECO:0000313" key="1">
    <source>
        <dbReference type="EMBL" id="UYA99027.1"/>
    </source>
</evidence>
<organism evidence="1 2">
    <name type="scientific">Xanthomonas phage vB_Xar_IVIA-DoCa10</name>
    <dbReference type="NCBI Taxonomy" id="2975529"/>
    <lineage>
        <taxon>Viruses</taxon>
        <taxon>Duplodnaviria</taxon>
        <taxon>Heunggongvirae</taxon>
        <taxon>Uroviricota</taxon>
        <taxon>Caudoviricetes</taxon>
        <taxon>Mesyanzhinovviridae</taxon>
        <taxon>Bradleyvirinae</taxon>
        <taxon>Bosavirus</taxon>
        <taxon>Bosavirus Doca10</taxon>
    </lineage>
</organism>
<proteinExistence type="predicted"/>
<dbReference type="Gene3D" id="2.60.40.10">
    <property type="entry name" value="Immunoglobulins"/>
    <property type="match status" value="1"/>
</dbReference>
<keyword evidence="2" id="KW-1185">Reference proteome</keyword>
<dbReference type="Pfam" id="PF05345">
    <property type="entry name" value="He_PIG"/>
    <property type="match status" value="1"/>
</dbReference>
<dbReference type="InterPro" id="IPR013783">
    <property type="entry name" value="Ig-like_fold"/>
</dbReference>
<dbReference type="GO" id="GO:0005509">
    <property type="term" value="F:calcium ion binding"/>
    <property type="evidence" value="ECO:0007669"/>
    <property type="project" value="InterPro"/>
</dbReference>
<dbReference type="GO" id="GO:0016020">
    <property type="term" value="C:membrane"/>
    <property type="evidence" value="ECO:0007669"/>
    <property type="project" value="InterPro"/>
</dbReference>
<gene>
    <name evidence="1" type="ORF">IVIADoCa10_42</name>
</gene>